<feature type="transmembrane region" description="Helical" evidence="10">
    <location>
        <begin position="7"/>
        <end position="31"/>
    </location>
</feature>
<sequence>MRGRARLFALYTAALYACFAAVLLMALQLAYLSQRDINELTYALIVVMSHVGVLFKMTHFLTSRGAYLQLVERLNRLVGQSLADDSSGPVLAACHRKAMRLTFCSFAYLALTGAIWYLVPIVDAIRSGSEGRRLPVANPHWIDTSKTALYAFLYVVQFPSIFYFVGISVGLDGFFATTMIHVATQLRLLSLRLSGLNHGGSRISSVTKFSEDNKSDLPSPLRVREIERLDESEGMYQQLVQEIKRHQEIVSFVKFLEAVMSPVAFVQFLFSVGSICVTLFQSTFNPRPDVVLKCAMYLPTPAFQIYIYCWCGHDIMEEGARVSLAAYSCAWTGASKRSKDALRMLACSTQRPLLLSAGKIYPVSKATFLSMINASYSLFAVLQQMRSR</sequence>
<accession>A0A0M3SBP0</accession>
<dbReference type="GO" id="GO:0005886">
    <property type="term" value="C:plasma membrane"/>
    <property type="evidence" value="ECO:0007669"/>
    <property type="project" value="UniProtKB-SubCell"/>
</dbReference>
<comment type="subcellular location">
    <subcellularLocation>
        <location evidence="1 10">Cell membrane</location>
        <topology evidence="1 10">Multi-pass membrane protein</topology>
    </subcellularLocation>
</comment>
<evidence type="ECO:0000256" key="1">
    <source>
        <dbReference type="ARBA" id="ARBA00004651"/>
    </source>
</evidence>
<evidence type="ECO:0000256" key="3">
    <source>
        <dbReference type="ARBA" id="ARBA00022606"/>
    </source>
</evidence>
<name>A0A0M3SBP0_LOCMI</name>
<feature type="transmembrane region" description="Helical" evidence="10">
    <location>
        <begin position="37"/>
        <end position="55"/>
    </location>
</feature>
<dbReference type="PANTHER" id="PTHR21137">
    <property type="entry name" value="ODORANT RECEPTOR"/>
    <property type="match status" value="1"/>
</dbReference>
<keyword evidence="4 10" id="KW-0812">Transmembrane</keyword>
<protein>
    <recommendedName>
        <fullName evidence="10">Odorant receptor</fullName>
    </recommendedName>
</protein>
<keyword evidence="5 10" id="KW-0552">Olfaction</keyword>
<keyword evidence="9 10" id="KW-0807">Transducer</keyword>
<reference evidence="11" key="2">
    <citation type="submission" date="2015-02" db="EMBL/GenBank/DDBJ databases">
        <authorList>
            <person name="Torres C."/>
        </authorList>
    </citation>
    <scope>NUCLEOTIDE SEQUENCE</scope>
</reference>
<evidence type="ECO:0000313" key="11">
    <source>
        <dbReference type="EMBL" id="ALD51462.1"/>
    </source>
</evidence>
<evidence type="ECO:0000256" key="9">
    <source>
        <dbReference type="ARBA" id="ARBA00023224"/>
    </source>
</evidence>
<dbReference type="AlphaFoldDB" id="A0A0M3SBP0"/>
<keyword evidence="3 10" id="KW-0716">Sensory transduction</keyword>
<keyword evidence="6 10" id="KW-1133">Transmembrane helix</keyword>
<dbReference type="PROSITE" id="PS51257">
    <property type="entry name" value="PROKAR_LIPOPROTEIN"/>
    <property type="match status" value="1"/>
</dbReference>
<dbReference type="EMBL" id="KP843326">
    <property type="protein sequence ID" value="ALD51462.1"/>
    <property type="molecule type" value="mRNA"/>
</dbReference>
<keyword evidence="8 10" id="KW-0675">Receptor</keyword>
<dbReference type="GO" id="GO:0005549">
    <property type="term" value="F:odorant binding"/>
    <property type="evidence" value="ECO:0007669"/>
    <property type="project" value="InterPro"/>
</dbReference>
<keyword evidence="2" id="KW-1003">Cell membrane</keyword>
<evidence type="ECO:0000256" key="6">
    <source>
        <dbReference type="ARBA" id="ARBA00022989"/>
    </source>
</evidence>
<organism evidence="11">
    <name type="scientific">Locusta migratoria</name>
    <name type="common">Migratory locust</name>
    <dbReference type="NCBI Taxonomy" id="7004"/>
    <lineage>
        <taxon>Eukaryota</taxon>
        <taxon>Metazoa</taxon>
        <taxon>Ecdysozoa</taxon>
        <taxon>Arthropoda</taxon>
        <taxon>Hexapoda</taxon>
        <taxon>Insecta</taxon>
        <taxon>Pterygota</taxon>
        <taxon>Neoptera</taxon>
        <taxon>Polyneoptera</taxon>
        <taxon>Orthoptera</taxon>
        <taxon>Caelifera</taxon>
        <taxon>Acrididea</taxon>
        <taxon>Acridomorpha</taxon>
        <taxon>Acridoidea</taxon>
        <taxon>Acrididae</taxon>
        <taxon>Oedipodinae</taxon>
        <taxon>Locusta</taxon>
    </lineage>
</organism>
<reference evidence="11" key="1">
    <citation type="journal article" date="2015" name="Cell. Mol. Life Sci.">
        <title>Identification and functional analysis of olfactory receptor family reveal unusual characteristics of the olfactory system in the migratory locust.</title>
        <authorList>
            <person name="Wang Z."/>
            <person name="Yang P."/>
            <person name="Chen D."/>
            <person name="Jiang F."/>
            <person name="Li Y."/>
            <person name="Wang X."/>
            <person name="Kang L."/>
        </authorList>
    </citation>
    <scope>NUCLEOTIDE SEQUENCE</scope>
</reference>
<dbReference type="PANTHER" id="PTHR21137:SF35">
    <property type="entry name" value="ODORANT RECEPTOR 19A-RELATED"/>
    <property type="match status" value="1"/>
</dbReference>
<keyword evidence="7 10" id="KW-0472">Membrane</keyword>
<proteinExistence type="evidence at transcript level"/>
<feature type="transmembrane region" description="Helical" evidence="10">
    <location>
        <begin position="255"/>
        <end position="280"/>
    </location>
</feature>
<evidence type="ECO:0000256" key="10">
    <source>
        <dbReference type="RuleBase" id="RU351113"/>
    </source>
</evidence>
<evidence type="ECO:0000256" key="5">
    <source>
        <dbReference type="ARBA" id="ARBA00022725"/>
    </source>
</evidence>
<feature type="transmembrane region" description="Helical" evidence="10">
    <location>
        <begin position="360"/>
        <end position="382"/>
    </location>
</feature>
<evidence type="ECO:0000256" key="4">
    <source>
        <dbReference type="ARBA" id="ARBA00022692"/>
    </source>
</evidence>
<evidence type="ECO:0000256" key="8">
    <source>
        <dbReference type="ARBA" id="ARBA00023170"/>
    </source>
</evidence>
<evidence type="ECO:0000256" key="7">
    <source>
        <dbReference type="ARBA" id="ARBA00023136"/>
    </source>
</evidence>
<comment type="similarity">
    <text evidence="10">Belongs to the insect chemoreceptor superfamily. Heteromeric odorant receptor channel (TC 1.A.69) family.</text>
</comment>
<dbReference type="GO" id="GO:0004984">
    <property type="term" value="F:olfactory receptor activity"/>
    <property type="evidence" value="ECO:0007669"/>
    <property type="project" value="InterPro"/>
</dbReference>
<dbReference type="GO" id="GO:0007165">
    <property type="term" value="P:signal transduction"/>
    <property type="evidence" value="ECO:0007669"/>
    <property type="project" value="UniProtKB-KW"/>
</dbReference>
<dbReference type="InterPro" id="IPR004117">
    <property type="entry name" value="7tm6_olfct_rcpt"/>
</dbReference>
<comment type="caution">
    <text evidence="10">Lacks conserved residue(s) required for the propagation of feature annotation.</text>
</comment>
<feature type="transmembrane region" description="Helical" evidence="10">
    <location>
        <begin position="101"/>
        <end position="119"/>
    </location>
</feature>
<dbReference type="Pfam" id="PF02949">
    <property type="entry name" value="7tm_6"/>
    <property type="match status" value="1"/>
</dbReference>
<evidence type="ECO:0000256" key="2">
    <source>
        <dbReference type="ARBA" id="ARBA00022475"/>
    </source>
</evidence>